<dbReference type="KEGG" id="bbel:109473370"/>
<feature type="region of interest" description="Disordered" evidence="3">
    <location>
        <begin position="123"/>
        <end position="175"/>
    </location>
</feature>
<dbReference type="InterPro" id="IPR011042">
    <property type="entry name" value="6-blade_b-propeller_TolB-like"/>
</dbReference>
<keyword evidence="5" id="KW-1185">Reference proteome</keyword>
<keyword evidence="4" id="KW-0472">Membrane</keyword>
<dbReference type="InterPro" id="IPR001258">
    <property type="entry name" value="NHL_repeat"/>
</dbReference>
<evidence type="ECO:0000313" key="6">
    <source>
        <dbReference type="RefSeq" id="XP_019628791.1"/>
    </source>
</evidence>
<gene>
    <name evidence="6" type="primary">LOC109473370</name>
</gene>
<dbReference type="RefSeq" id="XP_019628791.1">
    <property type="nucleotide sequence ID" value="XM_019773232.1"/>
</dbReference>
<dbReference type="CDD" id="cd05819">
    <property type="entry name" value="NHL"/>
    <property type="match status" value="1"/>
</dbReference>
<protein>
    <submittedName>
        <fullName evidence="6">Uncharacterized protein LOC109473370</fullName>
    </submittedName>
</protein>
<dbReference type="GO" id="GO:0043161">
    <property type="term" value="P:proteasome-mediated ubiquitin-dependent protein catabolic process"/>
    <property type="evidence" value="ECO:0007669"/>
    <property type="project" value="TreeGrafter"/>
</dbReference>
<dbReference type="Pfam" id="PF01436">
    <property type="entry name" value="NHL"/>
    <property type="match status" value="1"/>
</dbReference>
<feature type="compositionally biased region" description="Polar residues" evidence="3">
    <location>
        <begin position="86"/>
        <end position="96"/>
    </location>
</feature>
<keyword evidence="4" id="KW-0812">Transmembrane</keyword>
<feature type="compositionally biased region" description="Basic and acidic residues" evidence="3">
    <location>
        <begin position="75"/>
        <end position="85"/>
    </location>
</feature>
<dbReference type="OrthoDB" id="10316358at2759"/>
<dbReference type="AlphaFoldDB" id="A0A6P4ZGK2"/>
<reference evidence="6" key="1">
    <citation type="submission" date="2025-08" db="UniProtKB">
        <authorList>
            <consortium name="RefSeq"/>
        </authorList>
    </citation>
    <scope>IDENTIFICATION</scope>
    <source>
        <tissue evidence="6">Gonad</tissue>
    </source>
</reference>
<proteinExistence type="predicted"/>
<feature type="repeat" description="NHL" evidence="2">
    <location>
        <begin position="414"/>
        <end position="456"/>
    </location>
</feature>
<evidence type="ECO:0000313" key="5">
    <source>
        <dbReference type="Proteomes" id="UP000515135"/>
    </source>
</evidence>
<dbReference type="GO" id="GO:0000209">
    <property type="term" value="P:protein polyubiquitination"/>
    <property type="evidence" value="ECO:0007669"/>
    <property type="project" value="TreeGrafter"/>
</dbReference>
<accession>A0A6P4ZGK2</accession>
<evidence type="ECO:0000256" key="1">
    <source>
        <dbReference type="ARBA" id="ARBA00022737"/>
    </source>
</evidence>
<feature type="transmembrane region" description="Helical" evidence="4">
    <location>
        <begin position="239"/>
        <end position="263"/>
    </location>
</feature>
<dbReference type="PANTHER" id="PTHR24104">
    <property type="entry name" value="E3 UBIQUITIN-PROTEIN LIGASE NHLRC1-RELATED"/>
    <property type="match status" value="1"/>
</dbReference>
<feature type="region of interest" description="Disordered" evidence="3">
    <location>
        <begin position="1"/>
        <end position="101"/>
    </location>
</feature>
<name>A0A6P4ZGK2_BRABE</name>
<feature type="compositionally biased region" description="Polar residues" evidence="3">
    <location>
        <begin position="123"/>
        <end position="161"/>
    </location>
</feature>
<dbReference type="SUPFAM" id="SSF63829">
    <property type="entry name" value="Calcium-dependent phosphotriesterase"/>
    <property type="match status" value="1"/>
</dbReference>
<organism evidence="5 6">
    <name type="scientific">Branchiostoma belcheri</name>
    <name type="common">Amphioxus</name>
    <dbReference type="NCBI Taxonomy" id="7741"/>
    <lineage>
        <taxon>Eukaryota</taxon>
        <taxon>Metazoa</taxon>
        <taxon>Chordata</taxon>
        <taxon>Cephalochordata</taxon>
        <taxon>Leptocardii</taxon>
        <taxon>Amphioxiformes</taxon>
        <taxon>Branchiostomatidae</taxon>
        <taxon>Branchiostoma</taxon>
    </lineage>
</organism>
<feature type="repeat" description="NHL" evidence="2">
    <location>
        <begin position="587"/>
        <end position="627"/>
    </location>
</feature>
<keyword evidence="1" id="KW-0677">Repeat</keyword>
<dbReference type="Proteomes" id="UP000515135">
    <property type="component" value="Unplaced"/>
</dbReference>
<dbReference type="Gene3D" id="2.120.10.30">
    <property type="entry name" value="TolB, C-terminal domain"/>
    <property type="match status" value="1"/>
</dbReference>
<dbReference type="GO" id="GO:0061630">
    <property type="term" value="F:ubiquitin protein ligase activity"/>
    <property type="evidence" value="ECO:0007669"/>
    <property type="project" value="TreeGrafter"/>
</dbReference>
<evidence type="ECO:0000256" key="2">
    <source>
        <dbReference type="PROSITE-ProRule" id="PRU00504"/>
    </source>
</evidence>
<dbReference type="GeneID" id="109473370"/>
<dbReference type="PROSITE" id="PS51125">
    <property type="entry name" value="NHL"/>
    <property type="match status" value="2"/>
</dbReference>
<evidence type="ECO:0000256" key="3">
    <source>
        <dbReference type="SAM" id="MobiDB-lite"/>
    </source>
</evidence>
<sequence length="672" mass="74180">MEKNKKASKYAYDGKKDWSNTWPTRGEKRRQIEPARLSQGRGSSDDDAGNMFEEHNCQHPLEPTLERRRKPYAVRYKEDDNDTNRPTDNGRQTVGISPNDDDIRPYAVAYMCQDDTVVVRGLNSGQTQHKTKTASNRSSNDMSGHNSSINGTNDMWSNATESDSHTHDTQPSSSARHLHPMYLRLPQHPNPIKMMPNLQYAPGSAPNDHPKTTSGKFVSRMFSCRCSVYVCMWCEYRRVCVAIVTVIILVSLTFGGTFAVLYFNTTGRDVAKPTPAVDTNCTRGDTVCHGYGQETMADLSTMSTPTPAVDTNCTRGDTVCHGYGQETMADLTTMSTPTLAVDTNCTRGDTVCHGYGQKTMADLTTMSTPTPAVDTNCTRGDTVYHGGMFEKFVCNAKSSIPENPDGGANSTITFGGPGSAPGTFLQPRGVAISADNEIFVSDTRNVNKRVQVFNMGGDFLRLFKTVVPAENRQSISPHDVAIDEKGRVWVVGHTFFFKSLYVVQYSQNGQPVTKFEIPCSRSNDVCVTDYSSIDVGKEKSFWPILTRRKFEKSKYRQWFTSVTSDMEGKIYVTDSGVSKVKVYNSSGHFLLSFGDGLSQPRGICVAPSGHIIVANLGKGRIDMFNSTGEFVRTVVKIAKPWGTAVGPNGQLVVTSEEKNTVSIFPRQLVYPE</sequence>
<keyword evidence="4" id="KW-1133">Transmembrane helix</keyword>
<evidence type="ECO:0000256" key="4">
    <source>
        <dbReference type="SAM" id="Phobius"/>
    </source>
</evidence>
<dbReference type="InterPro" id="IPR050952">
    <property type="entry name" value="TRIM-NHL_E3_ligases"/>
</dbReference>
<dbReference type="PANTHER" id="PTHR24104:SF50">
    <property type="entry name" value="SMP-30_GLUCONOLACTONASE_LRE-LIKE REGION DOMAIN-CONTAINING PROTEIN"/>
    <property type="match status" value="1"/>
</dbReference>